<evidence type="ECO:0000313" key="1">
    <source>
        <dbReference type="EMBL" id="RSJ90478.1"/>
    </source>
</evidence>
<organism evidence="1 2">
    <name type="scientific">Streptococcus cristatus</name>
    <dbReference type="NCBI Taxonomy" id="45634"/>
    <lineage>
        <taxon>Bacteria</taxon>
        <taxon>Bacillati</taxon>
        <taxon>Bacillota</taxon>
        <taxon>Bacilli</taxon>
        <taxon>Lactobacillales</taxon>
        <taxon>Streptococcaceae</taxon>
        <taxon>Streptococcus</taxon>
    </lineage>
</organism>
<name>A0A428H3V9_STRCR</name>
<reference evidence="1 2" key="1">
    <citation type="submission" date="2018-11" db="EMBL/GenBank/DDBJ databases">
        <title>Species Designations Belie Phenotypic and Genotypic Heterogeneity in Oral Streptococci.</title>
        <authorList>
            <person name="Velsko I."/>
        </authorList>
    </citation>
    <scope>NUCLEOTIDE SEQUENCE [LARGE SCALE GENOMIC DNA]</scope>
    <source>
        <strain evidence="1 2">A52</strain>
    </source>
</reference>
<dbReference type="RefSeq" id="WP_125373108.1">
    <property type="nucleotide sequence ID" value="NZ_CAURYF010000001.1"/>
</dbReference>
<proteinExistence type="predicted"/>
<accession>A0A428H3V9</accession>
<protein>
    <submittedName>
        <fullName evidence="1">Uncharacterized protein</fullName>
    </submittedName>
</protein>
<evidence type="ECO:0000313" key="2">
    <source>
        <dbReference type="Proteomes" id="UP000270868"/>
    </source>
</evidence>
<gene>
    <name evidence="1" type="ORF">D8792_04515</name>
</gene>
<sequence>MTGGFQDIDRVVQYRVKEGSEIPANVGPIGPQIDLEINMYLPGGPNQIEMLMGREKMKRLEIIGIRNIEY</sequence>
<dbReference type="EMBL" id="RJPS01000004">
    <property type="protein sequence ID" value="RSJ90478.1"/>
    <property type="molecule type" value="Genomic_DNA"/>
</dbReference>
<dbReference type="Proteomes" id="UP000270868">
    <property type="component" value="Unassembled WGS sequence"/>
</dbReference>
<comment type="caution">
    <text evidence="1">The sequence shown here is derived from an EMBL/GenBank/DDBJ whole genome shotgun (WGS) entry which is preliminary data.</text>
</comment>
<dbReference type="AlphaFoldDB" id="A0A428H3V9"/>